<organism evidence="1 2">
    <name type="scientific">Calothrix parietina FACHB-288</name>
    <dbReference type="NCBI Taxonomy" id="2692896"/>
    <lineage>
        <taxon>Bacteria</taxon>
        <taxon>Bacillati</taxon>
        <taxon>Cyanobacteriota</taxon>
        <taxon>Cyanophyceae</taxon>
        <taxon>Nostocales</taxon>
        <taxon>Calotrichaceae</taxon>
        <taxon>Calothrix</taxon>
    </lineage>
</organism>
<dbReference type="InterPro" id="IPR001646">
    <property type="entry name" value="5peptide_repeat"/>
</dbReference>
<evidence type="ECO:0000313" key="1">
    <source>
        <dbReference type="EMBL" id="MBD2196831.1"/>
    </source>
</evidence>
<comment type="caution">
    <text evidence="1">The sequence shown here is derived from an EMBL/GenBank/DDBJ whole genome shotgun (WGS) entry which is preliminary data.</text>
</comment>
<dbReference type="Proteomes" id="UP000658514">
    <property type="component" value="Unassembled WGS sequence"/>
</dbReference>
<accession>A0ABR8AA66</accession>
<protein>
    <submittedName>
        <fullName evidence="1">Pentapeptide repeat-containing protein</fullName>
    </submittedName>
</protein>
<proteinExistence type="predicted"/>
<dbReference type="SUPFAM" id="SSF141571">
    <property type="entry name" value="Pentapeptide repeat-like"/>
    <property type="match status" value="1"/>
</dbReference>
<reference evidence="1 2" key="1">
    <citation type="journal article" date="2020" name="ISME J.">
        <title>Comparative genomics reveals insights into cyanobacterial evolution and habitat adaptation.</title>
        <authorList>
            <person name="Chen M.Y."/>
            <person name="Teng W.K."/>
            <person name="Zhao L."/>
            <person name="Hu C.X."/>
            <person name="Zhou Y.K."/>
            <person name="Han B.P."/>
            <person name="Song L.R."/>
            <person name="Shu W.S."/>
        </authorList>
    </citation>
    <scope>NUCLEOTIDE SEQUENCE [LARGE SCALE GENOMIC DNA]</scope>
    <source>
        <strain evidence="1 2">FACHB-288</strain>
    </source>
</reference>
<dbReference type="EMBL" id="JACJQH010000021">
    <property type="protein sequence ID" value="MBD2196831.1"/>
    <property type="molecule type" value="Genomic_DNA"/>
</dbReference>
<dbReference type="Gene3D" id="2.160.20.80">
    <property type="entry name" value="E3 ubiquitin-protein ligase SopA"/>
    <property type="match status" value="1"/>
</dbReference>
<dbReference type="Pfam" id="PF00805">
    <property type="entry name" value="Pentapeptide"/>
    <property type="match status" value="1"/>
</dbReference>
<sequence>MLPITLIILTISCFYGVRKKQYCQVRVEDVVVKYNSRANLNLADVYEANLTRVDLSESNLSWAIFRGSNLTDANLIRADLDNTKFSD</sequence>
<gene>
    <name evidence="1" type="ORF">H6G24_15190</name>
</gene>
<keyword evidence="2" id="KW-1185">Reference proteome</keyword>
<evidence type="ECO:0000313" key="2">
    <source>
        <dbReference type="Proteomes" id="UP000658514"/>
    </source>
</evidence>
<name>A0ABR8AA66_9CYAN</name>